<keyword evidence="2" id="KW-1185">Reference proteome</keyword>
<evidence type="ECO:0000313" key="2">
    <source>
        <dbReference type="Proteomes" id="UP001477278"/>
    </source>
</evidence>
<dbReference type="Proteomes" id="UP001477278">
    <property type="component" value="Unassembled WGS sequence"/>
</dbReference>
<proteinExistence type="predicted"/>
<dbReference type="EMBL" id="JBDPZN010000001">
    <property type="protein sequence ID" value="MEO3680973.1"/>
    <property type="molecule type" value="Genomic_DNA"/>
</dbReference>
<evidence type="ECO:0000313" key="1">
    <source>
        <dbReference type="EMBL" id="MEO3680973.1"/>
    </source>
</evidence>
<protein>
    <submittedName>
        <fullName evidence="1">Uncharacterized protein</fullName>
    </submittedName>
</protein>
<accession>A0ABV0FJG0</accession>
<gene>
    <name evidence="1" type="ORF">ABHN84_01535</name>
</gene>
<organism evidence="1 2">
    <name type="scientific">Shewanella vesiculosa</name>
    <dbReference type="NCBI Taxonomy" id="518738"/>
    <lineage>
        <taxon>Bacteria</taxon>
        <taxon>Pseudomonadati</taxon>
        <taxon>Pseudomonadota</taxon>
        <taxon>Gammaproteobacteria</taxon>
        <taxon>Alteromonadales</taxon>
        <taxon>Shewanellaceae</taxon>
        <taxon>Shewanella</taxon>
    </lineage>
</organism>
<dbReference type="RefSeq" id="WP_347689468.1">
    <property type="nucleotide sequence ID" value="NZ_JBDPZN010000001.1"/>
</dbReference>
<comment type="caution">
    <text evidence="1">The sequence shown here is derived from an EMBL/GenBank/DDBJ whole genome shotgun (WGS) entry which is preliminary data.</text>
</comment>
<name>A0ABV0FJG0_9GAMM</name>
<reference evidence="1 2" key="1">
    <citation type="submission" date="2024-05" db="EMBL/GenBank/DDBJ databases">
        <title>Genome sequencing of Marine Estuary Bacteria, Shewanella vesiculosa and S. baltica, and Pseudomonas syringae.</title>
        <authorList>
            <person name="Gurung A."/>
            <person name="Maclea K.S."/>
        </authorList>
    </citation>
    <scope>NUCLEOTIDE SEQUENCE [LARGE SCALE GENOMIC DNA]</scope>
    <source>
        <strain evidence="1 2">1A</strain>
    </source>
</reference>
<sequence length="52" mass="6344">MWLIRLDEKVCWAGEMLDKYSDLTLVDYGFVYHRDINFPQDDTNWFLLEKTV</sequence>